<gene>
    <name evidence="1" type="ORF">SMN809_LOCUS82377</name>
</gene>
<name>A0A8S3JVE0_9BILA</name>
<feature type="non-terminal residue" evidence="1">
    <location>
        <position position="131"/>
    </location>
</feature>
<sequence>PSKTILSPINLNKIYDICVKKTNEQLKSASPFPATTCDIWCDQYKHRSLTVLNEFNLSSNNIIVLIINMAGEVLVADLSLSYDDVEDTDQLDNEKENSELELYSINDPRSSKFDLKKTQILQLIILMSFIL</sequence>
<organism evidence="1 2">
    <name type="scientific">Rotaria magnacalcarata</name>
    <dbReference type="NCBI Taxonomy" id="392030"/>
    <lineage>
        <taxon>Eukaryota</taxon>
        <taxon>Metazoa</taxon>
        <taxon>Spiralia</taxon>
        <taxon>Gnathifera</taxon>
        <taxon>Rotifera</taxon>
        <taxon>Eurotatoria</taxon>
        <taxon>Bdelloidea</taxon>
        <taxon>Philodinida</taxon>
        <taxon>Philodinidae</taxon>
        <taxon>Rotaria</taxon>
    </lineage>
</organism>
<accession>A0A8S3JVE0</accession>
<dbReference type="AlphaFoldDB" id="A0A8S3JVE0"/>
<proteinExistence type="predicted"/>
<reference evidence="1" key="1">
    <citation type="submission" date="2021-02" db="EMBL/GenBank/DDBJ databases">
        <authorList>
            <person name="Nowell W R."/>
        </authorList>
    </citation>
    <scope>NUCLEOTIDE SEQUENCE</scope>
</reference>
<dbReference type="Proteomes" id="UP000676336">
    <property type="component" value="Unassembled WGS sequence"/>
</dbReference>
<protein>
    <submittedName>
        <fullName evidence="1">Uncharacterized protein</fullName>
    </submittedName>
</protein>
<dbReference type="EMBL" id="CAJOBI010351454">
    <property type="protein sequence ID" value="CAF5221470.1"/>
    <property type="molecule type" value="Genomic_DNA"/>
</dbReference>
<evidence type="ECO:0000313" key="2">
    <source>
        <dbReference type="Proteomes" id="UP000676336"/>
    </source>
</evidence>
<evidence type="ECO:0000313" key="1">
    <source>
        <dbReference type="EMBL" id="CAF5221470.1"/>
    </source>
</evidence>
<comment type="caution">
    <text evidence="1">The sequence shown here is derived from an EMBL/GenBank/DDBJ whole genome shotgun (WGS) entry which is preliminary data.</text>
</comment>